<dbReference type="AlphaFoldDB" id="A0A3N0BHN5"/>
<gene>
    <name evidence="2" type="ORF">DMP08_03465</name>
</gene>
<evidence type="ECO:0000256" key="1">
    <source>
        <dbReference type="SAM" id="Phobius"/>
    </source>
</evidence>
<sequence>MSRLLQHTLRDERGASLVIALVFFLICAIVGSVVITAASVNAKAVQTHKELQQAEFAVGSAAQVVGYQMSAVDLEVVYDASGKPVDARMKSSSLSFAEAFWEENGADVMEAYCGERPYERPIVITPESIGLPPVSGTLTVDPDLTIKVELSLDPEATEKRPYSMMVTMQCVPTYDARGVLKGFSYEHAVVEKTDGAS</sequence>
<name>A0A3N0BHN5_9ACTN</name>
<evidence type="ECO:0000313" key="2">
    <source>
        <dbReference type="EMBL" id="RNL47093.1"/>
    </source>
</evidence>
<keyword evidence="1" id="KW-0812">Transmembrane</keyword>
<comment type="caution">
    <text evidence="2">The sequence shown here is derived from an EMBL/GenBank/DDBJ whole genome shotgun (WGS) entry which is preliminary data.</text>
</comment>
<dbReference type="RefSeq" id="WP_123191598.1">
    <property type="nucleotide sequence ID" value="NZ_QICD01000004.1"/>
</dbReference>
<dbReference type="Proteomes" id="UP000278632">
    <property type="component" value="Unassembled WGS sequence"/>
</dbReference>
<protein>
    <recommendedName>
        <fullName evidence="4">Type 4 fimbrial biogenesis protein PilX N-terminal domain-containing protein</fullName>
    </recommendedName>
</protein>
<keyword evidence="1" id="KW-0472">Membrane</keyword>
<organism evidence="2 3">
    <name type="scientific">Paraeggerthella hongkongensis</name>
    <dbReference type="NCBI Taxonomy" id="230658"/>
    <lineage>
        <taxon>Bacteria</taxon>
        <taxon>Bacillati</taxon>
        <taxon>Actinomycetota</taxon>
        <taxon>Coriobacteriia</taxon>
        <taxon>Eggerthellales</taxon>
        <taxon>Eggerthellaceae</taxon>
        <taxon>Paraeggerthella</taxon>
    </lineage>
</organism>
<evidence type="ECO:0000313" key="3">
    <source>
        <dbReference type="Proteomes" id="UP000278632"/>
    </source>
</evidence>
<accession>A0A3N0BHN5</accession>
<keyword evidence="3" id="KW-1185">Reference proteome</keyword>
<proteinExistence type="predicted"/>
<dbReference type="EMBL" id="QICD01000004">
    <property type="protein sequence ID" value="RNL47093.1"/>
    <property type="molecule type" value="Genomic_DNA"/>
</dbReference>
<keyword evidence="1" id="KW-1133">Transmembrane helix</keyword>
<evidence type="ECO:0008006" key="4">
    <source>
        <dbReference type="Google" id="ProtNLM"/>
    </source>
</evidence>
<feature type="transmembrane region" description="Helical" evidence="1">
    <location>
        <begin position="15"/>
        <end position="40"/>
    </location>
</feature>
<dbReference type="OrthoDB" id="3174656at2"/>
<reference evidence="3" key="1">
    <citation type="submission" date="2018-05" db="EMBL/GenBank/DDBJ databases">
        <title>Genome Sequencing of selected type strains of the family Eggerthellaceae.</title>
        <authorList>
            <person name="Danylec N."/>
            <person name="Stoll D.A."/>
            <person name="Doetsch A."/>
            <person name="Huch M."/>
        </authorList>
    </citation>
    <scope>NUCLEOTIDE SEQUENCE [LARGE SCALE GENOMIC DNA]</scope>
    <source>
        <strain evidence="3">DSM 16106</strain>
    </source>
</reference>